<organism evidence="1 2">
    <name type="scientific">Corallococcus macrosporus</name>
    <dbReference type="NCBI Taxonomy" id="35"/>
    <lineage>
        <taxon>Bacteria</taxon>
        <taxon>Pseudomonadati</taxon>
        <taxon>Myxococcota</taxon>
        <taxon>Myxococcia</taxon>
        <taxon>Myxococcales</taxon>
        <taxon>Cystobacterineae</taxon>
        <taxon>Myxococcaceae</taxon>
        <taxon>Corallococcus</taxon>
    </lineage>
</organism>
<keyword evidence="2" id="KW-1185">Reference proteome</keyword>
<gene>
    <name evidence="1" type="ORF">JYK02_03470</name>
</gene>
<evidence type="ECO:0000313" key="1">
    <source>
        <dbReference type="EMBL" id="MBN8226563.1"/>
    </source>
</evidence>
<name>A0ABS3D4H7_9BACT</name>
<evidence type="ECO:0000313" key="2">
    <source>
        <dbReference type="Proteomes" id="UP000664052"/>
    </source>
</evidence>
<dbReference type="Proteomes" id="UP000664052">
    <property type="component" value="Unassembled WGS sequence"/>
</dbReference>
<proteinExistence type="predicted"/>
<sequence length="463" mass="50139">MTAPLLTLPLLLLLGQAPESTPAEAPLQARLSFQALDEDIDREGSGTSFHAALEGHTPELASGLRAEATLSFFLSTPGTQGISLQDFGSNLRLRYRPSGWESGEGFVVAVHPLSTSRLYMGFTWPVSWERQAFPRRTGNESALELRLSRRRWEAFVALKSANVADDLVLESSRHYALLAGGFLDVTPELRLAAKGTVLNRGQIPAAAIQGIELDVPVRGASLGAVWHRGEPVGNNVDLTLYSGDPTFFERFFQPETYTGGFGASVSLEGSFASQGLLAPGTTPPQRSTQTSGAGALEARVKQGFWRAHALAYVRTLGFLQMDVPGFPPHQDFLDDAETRAEVSGTLSSDYHLQAWGLTPGLLLRVTRPASLRNALVDFPARDIVFRGPNQLDILPEGEVPRLVVTVKATARWDLGTVAGVLAEVSYTHDPNRTRFEDDLTGVAEPVFQPANAVGVNVLLQARF</sequence>
<reference evidence="1 2" key="1">
    <citation type="submission" date="2021-02" db="EMBL/GenBank/DDBJ databases">
        <title>De Novo genome assembly of isolated myxobacteria.</title>
        <authorList>
            <person name="Stevens D.C."/>
        </authorList>
    </citation>
    <scope>NUCLEOTIDE SEQUENCE [LARGE SCALE GENOMIC DNA]</scope>
    <source>
        <strain evidence="1 2">ATCC 29039</strain>
    </source>
</reference>
<dbReference type="RefSeq" id="WP_207048412.1">
    <property type="nucleotide sequence ID" value="NZ_JAFIMU010000002.1"/>
</dbReference>
<protein>
    <recommendedName>
        <fullName evidence="3">TonB-dependent receptor</fullName>
    </recommendedName>
</protein>
<dbReference type="EMBL" id="JAFIMU010000002">
    <property type="protein sequence ID" value="MBN8226563.1"/>
    <property type="molecule type" value="Genomic_DNA"/>
</dbReference>
<evidence type="ECO:0008006" key="3">
    <source>
        <dbReference type="Google" id="ProtNLM"/>
    </source>
</evidence>
<accession>A0ABS3D4H7</accession>
<comment type="caution">
    <text evidence="1">The sequence shown here is derived from an EMBL/GenBank/DDBJ whole genome shotgun (WGS) entry which is preliminary data.</text>
</comment>